<protein>
    <submittedName>
        <fullName evidence="1">Uncharacterized protein</fullName>
    </submittedName>
</protein>
<organism evidence="1 2">
    <name type="scientific">Microlunatus aurantiacus</name>
    <dbReference type="NCBI Taxonomy" id="446786"/>
    <lineage>
        <taxon>Bacteria</taxon>
        <taxon>Bacillati</taxon>
        <taxon>Actinomycetota</taxon>
        <taxon>Actinomycetes</taxon>
        <taxon>Propionibacteriales</taxon>
        <taxon>Propionibacteriaceae</taxon>
        <taxon>Microlunatus</taxon>
    </lineage>
</organism>
<comment type="caution">
    <text evidence="1">The sequence shown here is derived from an EMBL/GenBank/DDBJ whole genome shotgun (WGS) entry which is preliminary data.</text>
</comment>
<evidence type="ECO:0000313" key="1">
    <source>
        <dbReference type="EMBL" id="GAA3714104.1"/>
    </source>
</evidence>
<dbReference type="Proteomes" id="UP001500051">
    <property type="component" value="Unassembled WGS sequence"/>
</dbReference>
<reference evidence="2" key="1">
    <citation type="journal article" date="2019" name="Int. J. Syst. Evol. Microbiol.">
        <title>The Global Catalogue of Microorganisms (GCM) 10K type strain sequencing project: providing services to taxonomists for standard genome sequencing and annotation.</title>
        <authorList>
            <consortium name="The Broad Institute Genomics Platform"/>
            <consortium name="The Broad Institute Genome Sequencing Center for Infectious Disease"/>
            <person name="Wu L."/>
            <person name="Ma J."/>
        </authorList>
    </citation>
    <scope>NUCLEOTIDE SEQUENCE [LARGE SCALE GENOMIC DNA]</scope>
    <source>
        <strain evidence="2">JCM 16548</strain>
    </source>
</reference>
<evidence type="ECO:0000313" key="2">
    <source>
        <dbReference type="Proteomes" id="UP001500051"/>
    </source>
</evidence>
<keyword evidence="2" id="KW-1185">Reference proteome</keyword>
<gene>
    <name evidence="1" type="ORF">GCM10022204_36500</name>
</gene>
<sequence>MIGPNEYPTDLPEDVQGLREIGVVVEETPQRTVPRMLLWYRTRPADHEPSLGGALGFIVYVTR</sequence>
<name>A0ABP7E5M6_9ACTN</name>
<proteinExistence type="predicted"/>
<accession>A0ABP7E5M6</accession>
<dbReference type="EMBL" id="BAAAYX010000019">
    <property type="protein sequence ID" value="GAA3714104.1"/>
    <property type="molecule type" value="Genomic_DNA"/>
</dbReference>